<gene>
    <name evidence="1" type="ORF">BAY60_03315</name>
</gene>
<sequence>MTGPALVEVVRSGLTESVHHGALVITGPDGSVRTALGDVDRPVYPRSSNKPFQALGMLRAGLEIGEPDLALACASHNGEPAHVARVLAMLASAGLTEDDLRCPADYPLHEPSRLDAIRTWPGRRRAAMNCSGKHAAMLATCVQRGWPTGSYTDPKHELQRVIAETVVGLTGEPIAATGVDGCGAPLFAFSLTGLARAFGRVAGSRPGAAMRAAPWLVAGSGRDDTLLMLAVPGLLAKGGAEGVHAMALPDGTAVALKVSDGAARARDPLLVAALRSLGALPDNPAARSVLDGLGRGAGVVLGGGRQAGELRLTRECAAALGLAS</sequence>
<dbReference type="Proteomes" id="UP000249915">
    <property type="component" value="Unassembled WGS sequence"/>
</dbReference>
<organism evidence="1 2">
    <name type="scientific">Prauserella muralis</name>
    <dbReference type="NCBI Taxonomy" id="588067"/>
    <lineage>
        <taxon>Bacteria</taxon>
        <taxon>Bacillati</taxon>
        <taxon>Actinomycetota</taxon>
        <taxon>Actinomycetes</taxon>
        <taxon>Pseudonocardiales</taxon>
        <taxon>Pseudonocardiaceae</taxon>
        <taxon>Prauserella</taxon>
    </lineage>
</organism>
<comment type="caution">
    <text evidence="1">The sequence shown here is derived from an EMBL/GenBank/DDBJ whole genome shotgun (WGS) entry which is preliminary data.</text>
</comment>
<dbReference type="InterPro" id="IPR010349">
    <property type="entry name" value="Asparaginase_II"/>
</dbReference>
<dbReference type="PANTHER" id="PTHR42110:SF1">
    <property type="entry name" value="L-ASPARAGINASE, PUTATIVE (AFU_ORTHOLOGUE AFUA_3G11890)-RELATED"/>
    <property type="match status" value="1"/>
</dbReference>
<dbReference type="PANTHER" id="PTHR42110">
    <property type="entry name" value="L-ASPARAGINASE, PUTATIVE (AFU_ORTHOLOGUE AFUA_3G11890)-RELATED"/>
    <property type="match status" value="1"/>
</dbReference>
<keyword evidence="2" id="KW-1185">Reference proteome</keyword>
<protein>
    <submittedName>
        <fullName evidence="1">Asparaginase</fullName>
    </submittedName>
</protein>
<evidence type="ECO:0000313" key="1">
    <source>
        <dbReference type="EMBL" id="PXY31427.1"/>
    </source>
</evidence>
<accession>A0A2V4B860</accession>
<proteinExistence type="predicted"/>
<dbReference type="OrthoDB" id="9780674at2"/>
<dbReference type="EMBL" id="MASW01000001">
    <property type="protein sequence ID" value="PXY31427.1"/>
    <property type="molecule type" value="Genomic_DNA"/>
</dbReference>
<dbReference type="AlphaFoldDB" id="A0A2V4B860"/>
<dbReference type="Pfam" id="PF06089">
    <property type="entry name" value="Asparaginase_II"/>
    <property type="match status" value="1"/>
</dbReference>
<reference evidence="1 2" key="1">
    <citation type="submission" date="2016-07" db="EMBL/GenBank/DDBJ databases">
        <title>Draft genome sequence of Prauserella muralis DSM 45305, isolated from a mould-covered wall in an indoor environment.</title>
        <authorList>
            <person name="Ruckert C."/>
            <person name="Albersmeier A."/>
            <person name="Jiang C.-L."/>
            <person name="Jiang Y."/>
            <person name="Kalinowski J."/>
            <person name="Schneider O."/>
            <person name="Winkler A."/>
            <person name="Zotchev S.B."/>
        </authorList>
    </citation>
    <scope>NUCLEOTIDE SEQUENCE [LARGE SCALE GENOMIC DNA]</scope>
    <source>
        <strain evidence="1 2">DSM 45305</strain>
    </source>
</reference>
<dbReference type="RefSeq" id="WP_112279458.1">
    <property type="nucleotide sequence ID" value="NZ_MASW01000001.1"/>
</dbReference>
<name>A0A2V4B860_9PSEU</name>
<evidence type="ECO:0000313" key="2">
    <source>
        <dbReference type="Proteomes" id="UP000249915"/>
    </source>
</evidence>